<keyword evidence="7" id="KW-0574">Periplasm</keyword>
<keyword evidence="4 13" id="KW-0349">Heme</keyword>
<evidence type="ECO:0000256" key="10">
    <source>
        <dbReference type="ARBA" id="ARBA00023004"/>
    </source>
</evidence>
<comment type="cofactor">
    <cofactor evidence="13">
        <name>heme</name>
        <dbReference type="ChEBI" id="CHEBI:30413"/>
    </cofactor>
    <text evidence="13">Binds 2 heme groups.</text>
</comment>
<dbReference type="RefSeq" id="WP_128324017.1">
    <property type="nucleotide sequence ID" value="NZ_QJRG01000044.1"/>
</dbReference>
<evidence type="ECO:0000256" key="8">
    <source>
        <dbReference type="ARBA" id="ARBA00022982"/>
    </source>
</evidence>
<gene>
    <name evidence="17" type="ORF">DM813_14300</name>
</gene>
<feature type="binding site" description="axial binding residue" evidence="14">
    <location>
        <position position="256"/>
    </location>
    <ligand>
        <name>heme c</name>
        <dbReference type="ChEBI" id="CHEBI:61717"/>
        <label>2</label>
    </ligand>
    <ligandPart>
        <name>Fe</name>
        <dbReference type="ChEBI" id="CHEBI:18248"/>
    </ligandPart>
</feature>
<evidence type="ECO:0000256" key="5">
    <source>
        <dbReference type="ARBA" id="ARBA00022723"/>
    </source>
</evidence>
<dbReference type="InterPro" id="IPR026259">
    <property type="entry name" value="MauG/Cytc_peroxidase"/>
</dbReference>
<dbReference type="InterPro" id="IPR004852">
    <property type="entry name" value="Di-haem_cyt_c_peroxidsae"/>
</dbReference>
<dbReference type="FunFam" id="1.10.760.10:FF:000019">
    <property type="entry name" value="Di-heme cytochrome C peroxidase"/>
    <property type="match status" value="1"/>
</dbReference>
<dbReference type="GO" id="GO:0046872">
    <property type="term" value="F:metal ion binding"/>
    <property type="evidence" value="ECO:0007669"/>
    <property type="project" value="UniProtKB-KW"/>
</dbReference>
<dbReference type="GO" id="GO:0042597">
    <property type="term" value="C:periplasmic space"/>
    <property type="evidence" value="ECO:0007669"/>
    <property type="project" value="UniProtKB-SubCell"/>
</dbReference>
<evidence type="ECO:0000256" key="12">
    <source>
        <dbReference type="ARBA" id="ARBA00073576"/>
    </source>
</evidence>
<feature type="signal peptide" evidence="15">
    <location>
        <begin position="1"/>
        <end position="20"/>
    </location>
</feature>
<feature type="domain" description="Cytochrome c" evidence="16">
    <location>
        <begin position="83"/>
        <end position="184"/>
    </location>
</feature>
<dbReference type="PANTHER" id="PTHR30600:SF10">
    <property type="entry name" value="BLL6722 PROTEIN"/>
    <property type="match status" value="1"/>
</dbReference>
<evidence type="ECO:0000256" key="7">
    <source>
        <dbReference type="ARBA" id="ARBA00022764"/>
    </source>
</evidence>
<evidence type="ECO:0000256" key="15">
    <source>
        <dbReference type="SAM" id="SignalP"/>
    </source>
</evidence>
<keyword evidence="8" id="KW-0249">Electron transport</keyword>
<feature type="chain" id="PRO_5019176995" description="Methylamine utilization protein MauG" evidence="15">
    <location>
        <begin position="21"/>
        <end position="372"/>
    </location>
</feature>
<dbReference type="InterPro" id="IPR051395">
    <property type="entry name" value="Cytochrome_c_Peroxidase/MauG"/>
</dbReference>
<feature type="binding site" description="covalent" evidence="13">
    <location>
        <position position="255"/>
    </location>
    <ligand>
        <name>heme c</name>
        <dbReference type="ChEBI" id="CHEBI:61717"/>
        <label>2</label>
    </ligand>
</feature>
<sequence>MKSLITAFIASLLWLSAAHADDCLQQLAAGTFSDADAACLRKLYSGPSQQWPKPAVDADIAWQELAPLPQRAPSPASNPFSSEKARLGEKLFFDPRLSRSGQIACASCHEPDLAFADGRKVSFGHNRAAGRRNAPSIVTSGLVTPLFWDGRAATLEDQALMPVVDPLEMAFTREELVTRLRGLAEYPPLFTSAFAQGPLDAGQIAAALGTYQRTLVQKARNTPFERFLRGRHDQLNDQQLHGLHLYRTKARCLNCHFGPAMSDGQFHNAGMTYYGRKYQDLGRYEQTGLSEDSGRFRTPSLRLVGRTGPWIHNGLIPDLMGVLNFYNVGMPRPKPQPGQENDPLFPRTSERLKPLALNRSELLALRAFLDTL</sequence>
<dbReference type="Proteomes" id="UP000288983">
    <property type="component" value="Unassembled WGS sequence"/>
</dbReference>
<evidence type="ECO:0000313" key="18">
    <source>
        <dbReference type="Proteomes" id="UP000288983"/>
    </source>
</evidence>
<dbReference type="PIRSF" id="PIRSF000294">
    <property type="entry name" value="Cytochrome-c_peroxidase"/>
    <property type="match status" value="1"/>
</dbReference>
<evidence type="ECO:0000256" key="2">
    <source>
        <dbReference type="ARBA" id="ARBA00004856"/>
    </source>
</evidence>
<keyword evidence="17" id="KW-0575">Peroxidase</keyword>
<evidence type="ECO:0000313" key="17">
    <source>
        <dbReference type="EMBL" id="RWU22347.1"/>
    </source>
</evidence>
<evidence type="ECO:0000256" key="3">
    <source>
        <dbReference type="ARBA" id="ARBA00022448"/>
    </source>
</evidence>
<protein>
    <recommendedName>
        <fullName evidence="12">Methylamine utilization protein MauG</fullName>
    </recommendedName>
</protein>
<comment type="function">
    <text evidence="11">Involved in methylamine metabolism. Essential for the maturation of the beta subunit of MADH, presumably via a step in the biosynthesis of tryptophan tryptophylquinone (TTQ), the cofactor of MADH.</text>
</comment>
<keyword evidence="10 14" id="KW-0408">Iron</keyword>
<dbReference type="Gene3D" id="1.10.760.10">
    <property type="entry name" value="Cytochrome c-like domain"/>
    <property type="match status" value="2"/>
</dbReference>
<proteinExistence type="predicted"/>
<reference evidence="17 18" key="1">
    <citation type="submission" date="2018-06" db="EMBL/GenBank/DDBJ databases">
        <title>Bacteria isolated from soil of Wuhan.</title>
        <authorList>
            <person name="Wei X."/>
            <person name="Chunhua H."/>
        </authorList>
    </citation>
    <scope>NUCLEOTIDE SEQUENCE [LARGE SCALE GENOMIC DNA]</scope>
    <source>
        <strain evidence="18">xwS2</strain>
    </source>
</reference>
<feature type="binding site" description="axial binding residue" evidence="14">
    <location>
        <position position="125"/>
    </location>
    <ligand>
        <name>heme c</name>
        <dbReference type="ChEBI" id="CHEBI:61717"/>
        <label>1</label>
    </ligand>
    <ligandPart>
        <name>Fe</name>
        <dbReference type="ChEBI" id="CHEBI:18248"/>
    </ligandPart>
</feature>
<evidence type="ECO:0000256" key="13">
    <source>
        <dbReference type="PIRSR" id="PIRSR000294-1"/>
    </source>
</evidence>
<organism evidence="17 18">
    <name type="scientific">Pseudomonas alkylphenolica</name>
    <dbReference type="NCBI Taxonomy" id="237609"/>
    <lineage>
        <taxon>Bacteria</taxon>
        <taxon>Pseudomonadati</taxon>
        <taxon>Pseudomonadota</taxon>
        <taxon>Gammaproteobacteria</taxon>
        <taxon>Pseudomonadales</taxon>
        <taxon>Pseudomonadaceae</taxon>
        <taxon>Pseudomonas</taxon>
    </lineage>
</organism>
<comment type="PTM">
    <text evidence="13">Binds 2 heme groups per subunit.</text>
</comment>
<evidence type="ECO:0000256" key="11">
    <source>
        <dbReference type="ARBA" id="ARBA00058991"/>
    </source>
</evidence>
<dbReference type="InterPro" id="IPR009056">
    <property type="entry name" value="Cyt_c-like_dom"/>
</dbReference>
<keyword evidence="9" id="KW-0560">Oxidoreductase</keyword>
<evidence type="ECO:0000256" key="4">
    <source>
        <dbReference type="ARBA" id="ARBA00022617"/>
    </source>
</evidence>
<dbReference type="EMBL" id="QJRG01000044">
    <property type="protein sequence ID" value="RWU22347.1"/>
    <property type="molecule type" value="Genomic_DNA"/>
</dbReference>
<dbReference type="InterPro" id="IPR036909">
    <property type="entry name" value="Cyt_c-like_dom_sf"/>
</dbReference>
<feature type="binding site" description="axial binding residue" evidence="14">
    <location>
        <position position="109"/>
    </location>
    <ligand>
        <name>heme c</name>
        <dbReference type="ChEBI" id="CHEBI:61717"/>
        <label>1</label>
    </ligand>
    <ligandPart>
        <name>Fe</name>
        <dbReference type="ChEBI" id="CHEBI:18248"/>
    </ligandPart>
</feature>
<name>A0A443ZSE1_9PSED</name>
<dbReference type="AlphaFoldDB" id="A0A443ZSE1"/>
<accession>A0A443ZSE1</accession>
<keyword evidence="6 15" id="KW-0732">Signal</keyword>
<feature type="binding site" description="covalent" evidence="13">
    <location>
        <position position="252"/>
    </location>
    <ligand>
        <name>heme c</name>
        <dbReference type="ChEBI" id="CHEBI:61717"/>
        <label>2</label>
    </ligand>
</feature>
<comment type="caution">
    <text evidence="17">The sequence shown here is derived from an EMBL/GenBank/DDBJ whole genome shotgun (WGS) entry which is preliminary data.</text>
</comment>
<evidence type="ECO:0000256" key="14">
    <source>
        <dbReference type="PIRSR" id="PIRSR000294-2"/>
    </source>
</evidence>
<evidence type="ECO:0000256" key="9">
    <source>
        <dbReference type="ARBA" id="ARBA00023002"/>
    </source>
</evidence>
<evidence type="ECO:0000256" key="6">
    <source>
        <dbReference type="ARBA" id="ARBA00022729"/>
    </source>
</evidence>
<keyword evidence="3" id="KW-0813">Transport</keyword>
<comment type="pathway">
    <text evidence="2">One-carbon metabolism; methylamine degradation.</text>
</comment>
<dbReference type="GO" id="GO:0004130">
    <property type="term" value="F:cytochrome-c peroxidase activity"/>
    <property type="evidence" value="ECO:0007669"/>
    <property type="project" value="TreeGrafter"/>
</dbReference>
<evidence type="ECO:0000259" key="16">
    <source>
        <dbReference type="PROSITE" id="PS51007"/>
    </source>
</evidence>
<dbReference type="Pfam" id="PF03150">
    <property type="entry name" value="CCP_MauG"/>
    <property type="match status" value="1"/>
</dbReference>
<dbReference type="PROSITE" id="PS51007">
    <property type="entry name" value="CYTC"/>
    <property type="match status" value="1"/>
</dbReference>
<feature type="binding site" description="covalent" evidence="13">
    <location>
        <position position="108"/>
    </location>
    <ligand>
        <name>heme c</name>
        <dbReference type="ChEBI" id="CHEBI:61717"/>
        <label>1</label>
    </ligand>
</feature>
<feature type="binding site" description="covalent" evidence="13">
    <location>
        <position position="105"/>
    </location>
    <ligand>
        <name>heme c</name>
        <dbReference type="ChEBI" id="CHEBI:61717"/>
        <label>1</label>
    </ligand>
</feature>
<dbReference type="SUPFAM" id="SSF46626">
    <property type="entry name" value="Cytochrome c"/>
    <property type="match status" value="2"/>
</dbReference>
<dbReference type="OrthoDB" id="9805202at2"/>
<evidence type="ECO:0000256" key="1">
    <source>
        <dbReference type="ARBA" id="ARBA00004418"/>
    </source>
</evidence>
<keyword evidence="5 14" id="KW-0479">Metal-binding</keyword>
<dbReference type="PANTHER" id="PTHR30600">
    <property type="entry name" value="CYTOCHROME C PEROXIDASE-RELATED"/>
    <property type="match status" value="1"/>
</dbReference>
<comment type="subcellular location">
    <subcellularLocation>
        <location evidence="1">Periplasm</location>
    </subcellularLocation>
</comment>
<dbReference type="GO" id="GO:0020037">
    <property type="term" value="F:heme binding"/>
    <property type="evidence" value="ECO:0007669"/>
    <property type="project" value="InterPro"/>
</dbReference>
<dbReference type="GO" id="GO:0009055">
    <property type="term" value="F:electron transfer activity"/>
    <property type="evidence" value="ECO:0007669"/>
    <property type="project" value="InterPro"/>
</dbReference>